<evidence type="ECO:0000313" key="3">
    <source>
        <dbReference type="Proteomes" id="UP000295106"/>
    </source>
</evidence>
<dbReference type="InterPro" id="IPR052164">
    <property type="entry name" value="Anthracycline_SecMetBiosynth"/>
</dbReference>
<dbReference type="InterPro" id="IPR037523">
    <property type="entry name" value="VOC_core"/>
</dbReference>
<reference evidence="2 3" key="1">
    <citation type="submission" date="2019-03" db="EMBL/GenBank/DDBJ databases">
        <title>Genomic Encyclopedia of Type Strains, Phase IV (KMG-IV): sequencing the most valuable type-strain genomes for metagenomic binning, comparative biology and taxonomic classification.</title>
        <authorList>
            <person name="Goeker M."/>
        </authorList>
    </citation>
    <scope>NUCLEOTIDE SEQUENCE [LARGE SCALE GENOMIC DNA]</scope>
    <source>
        <strain evidence="2 3">DSM 1709</strain>
    </source>
</reference>
<dbReference type="InterPro" id="IPR004360">
    <property type="entry name" value="Glyas_Fos-R_dOase_dom"/>
</dbReference>
<organism evidence="2 3">
    <name type="scientific">Rubrivivax gelatinosus</name>
    <name type="common">Rhodocyclus gelatinosus</name>
    <name type="synonym">Rhodopseudomonas gelatinosa</name>
    <dbReference type="NCBI Taxonomy" id="28068"/>
    <lineage>
        <taxon>Bacteria</taxon>
        <taxon>Pseudomonadati</taxon>
        <taxon>Pseudomonadota</taxon>
        <taxon>Betaproteobacteria</taxon>
        <taxon>Burkholderiales</taxon>
        <taxon>Sphaerotilaceae</taxon>
        <taxon>Rubrivivax</taxon>
    </lineage>
</organism>
<dbReference type="Proteomes" id="UP000295106">
    <property type="component" value="Unassembled WGS sequence"/>
</dbReference>
<dbReference type="Gene3D" id="3.10.180.10">
    <property type="entry name" value="2,3-Dihydroxybiphenyl 1,2-Dioxygenase, domain 1"/>
    <property type="match status" value="1"/>
</dbReference>
<name>A0A4R2MIH4_RUBGE</name>
<dbReference type="CDD" id="cd07247">
    <property type="entry name" value="SgaA_N_like"/>
    <property type="match status" value="1"/>
</dbReference>
<dbReference type="PANTHER" id="PTHR33993">
    <property type="entry name" value="GLYOXALASE-RELATED"/>
    <property type="match status" value="1"/>
</dbReference>
<evidence type="ECO:0000313" key="2">
    <source>
        <dbReference type="EMBL" id="TCP04484.1"/>
    </source>
</evidence>
<dbReference type="OrthoDB" id="9793039at2"/>
<dbReference type="EMBL" id="SLXD01000002">
    <property type="protein sequence ID" value="TCP04484.1"/>
    <property type="molecule type" value="Genomic_DNA"/>
</dbReference>
<comment type="caution">
    <text evidence="2">The sequence shown here is derived from an EMBL/GenBank/DDBJ whole genome shotgun (WGS) entry which is preliminary data.</text>
</comment>
<evidence type="ECO:0000259" key="1">
    <source>
        <dbReference type="PROSITE" id="PS51819"/>
    </source>
</evidence>
<protein>
    <recommendedName>
        <fullName evidence="1">VOC domain-containing protein</fullName>
    </recommendedName>
</protein>
<dbReference type="GeneID" id="99684976"/>
<accession>A0A4R2MIH4</accession>
<dbReference type="Pfam" id="PF00903">
    <property type="entry name" value="Glyoxalase"/>
    <property type="match status" value="1"/>
</dbReference>
<dbReference type="SUPFAM" id="SSF54593">
    <property type="entry name" value="Glyoxalase/Bleomycin resistance protein/Dihydroxybiphenyl dioxygenase"/>
    <property type="match status" value="1"/>
</dbReference>
<feature type="domain" description="VOC" evidence="1">
    <location>
        <begin position="9"/>
        <end position="127"/>
    </location>
</feature>
<dbReference type="PANTHER" id="PTHR33993:SF14">
    <property type="entry name" value="GB|AAF24581.1"/>
    <property type="match status" value="1"/>
</dbReference>
<dbReference type="PROSITE" id="PS51819">
    <property type="entry name" value="VOC"/>
    <property type="match status" value="1"/>
</dbReference>
<proteinExistence type="predicted"/>
<sequence>MDVFKTHGAFSWNELLTADPERAAAFYGELFGWSFDQQEYDGVGTYRVAKTPDGTAVGGIMAFPPDTPKEVPPHWAGYVTVDSVDDTIAKAVELGGSVLVPAMDVPGVGRMAVLRDPTGAAINVIRYEAM</sequence>
<dbReference type="AlphaFoldDB" id="A0A4R2MIH4"/>
<dbReference type="InterPro" id="IPR029068">
    <property type="entry name" value="Glyas_Bleomycin-R_OHBP_Dase"/>
</dbReference>
<dbReference type="RefSeq" id="WP_132644987.1">
    <property type="nucleotide sequence ID" value="NZ_CP181386.1"/>
</dbReference>
<gene>
    <name evidence="2" type="ORF">EV684_102238</name>
</gene>